<reference evidence="2 3" key="1">
    <citation type="submission" date="2013-03" db="EMBL/GenBank/DDBJ databases">
        <title>The Genome Sequence of Exophiala aquamarina CBS 119918.</title>
        <authorList>
            <consortium name="The Broad Institute Genomics Platform"/>
            <person name="Cuomo C."/>
            <person name="de Hoog S."/>
            <person name="Gorbushina A."/>
            <person name="Walker B."/>
            <person name="Young S.K."/>
            <person name="Zeng Q."/>
            <person name="Gargeya S."/>
            <person name="Fitzgerald M."/>
            <person name="Haas B."/>
            <person name="Abouelleil A."/>
            <person name="Allen A.W."/>
            <person name="Alvarado L."/>
            <person name="Arachchi H.M."/>
            <person name="Berlin A.M."/>
            <person name="Chapman S.B."/>
            <person name="Gainer-Dewar J."/>
            <person name="Goldberg J."/>
            <person name="Griggs A."/>
            <person name="Gujja S."/>
            <person name="Hansen M."/>
            <person name="Howarth C."/>
            <person name="Imamovic A."/>
            <person name="Ireland A."/>
            <person name="Larimer J."/>
            <person name="McCowan C."/>
            <person name="Murphy C."/>
            <person name="Pearson M."/>
            <person name="Poon T.W."/>
            <person name="Priest M."/>
            <person name="Roberts A."/>
            <person name="Saif S."/>
            <person name="Shea T."/>
            <person name="Sisk P."/>
            <person name="Sykes S."/>
            <person name="Wortman J."/>
            <person name="Nusbaum C."/>
            <person name="Birren B."/>
        </authorList>
    </citation>
    <scope>NUCLEOTIDE SEQUENCE [LARGE SCALE GENOMIC DNA]</scope>
    <source>
        <strain evidence="2 3">CBS 119918</strain>
    </source>
</reference>
<dbReference type="SUPFAM" id="SSF51182">
    <property type="entry name" value="RmlC-like cupins"/>
    <property type="match status" value="1"/>
</dbReference>
<dbReference type="RefSeq" id="XP_013254353.1">
    <property type="nucleotide sequence ID" value="XM_013398899.1"/>
</dbReference>
<dbReference type="InterPro" id="IPR014710">
    <property type="entry name" value="RmlC-like_jellyroll"/>
</dbReference>
<evidence type="ECO:0000256" key="1">
    <source>
        <dbReference type="SAM" id="MobiDB-lite"/>
    </source>
</evidence>
<dbReference type="STRING" id="1182545.A0A072NXP4"/>
<dbReference type="PANTHER" id="PTHR38599">
    <property type="entry name" value="CUPIN DOMAIN PROTEIN (AFU_ORTHOLOGUE AFUA_3G13620)"/>
    <property type="match status" value="1"/>
</dbReference>
<dbReference type="PANTHER" id="PTHR38599:SF1">
    <property type="entry name" value="CUPIN DOMAIN PROTEIN (AFU_ORTHOLOGUE AFUA_3G13620)"/>
    <property type="match status" value="1"/>
</dbReference>
<gene>
    <name evidence="2" type="ORF">A1O9_12100</name>
</gene>
<dbReference type="InterPro" id="IPR011051">
    <property type="entry name" value="RmlC_Cupin_sf"/>
</dbReference>
<organism evidence="2 3">
    <name type="scientific">Exophiala aquamarina CBS 119918</name>
    <dbReference type="NCBI Taxonomy" id="1182545"/>
    <lineage>
        <taxon>Eukaryota</taxon>
        <taxon>Fungi</taxon>
        <taxon>Dikarya</taxon>
        <taxon>Ascomycota</taxon>
        <taxon>Pezizomycotina</taxon>
        <taxon>Eurotiomycetes</taxon>
        <taxon>Chaetothyriomycetidae</taxon>
        <taxon>Chaetothyriales</taxon>
        <taxon>Herpotrichiellaceae</taxon>
        <taxon>Exophiala</taxon>
    </lineage>
</organism>
<dbReference type="GeneID" id="25286995"/>
<feature type="region of interest" description="Disordered" evidence="1">
    <location>
        <begin position="47"/>
        <end position="75"/>
    </location>
</feature>
<dbReference type="Gene3D" id="2.60.120.10">
    <property type="entry name" value="Jelly Rolls"/>
    <property type="match status" value="1"/>
</dbReference>
<dbReference type="AlphaFoldDB" id="A0A072NXP4"/>
<evidence type="ECO:0000313" key="3">
    <source>
        <dbReference type="Proteomes" id="UP000027920"/>
    </source>
</evidence>
<name>A0A072NXP4_9EURO</name>
<dbReference type="EMBL" id="AMGV01000021">
    <property type="protein sequence ID" value="KEF51763.1"/>
    <property type="molecule type" value="Genomic_DNA"/>
</dbReference>
<dbReference type="HOGENOM" id="CLU_120069_0_1_1"/>
<dbReference type="VEuPathDB" id="FungiDB:A1O9_12100"/>
<keyword evidence="3" id="KW-1185">Reference proteome</keyword>
<sequence>MAGKTWITLVVTAPPGAATPPHTHNNAAVIATMIKGHMLNQMVHPELSSGTADTKDGCATVKGKPQPGPKVYGPGESWYEMPGCHHVRSENVGEEEAQFVANLVIDSSRLEAAENPVAGIFIIDAEEEEKLKLKNNTA</sequence>
<proteinExistence type="predicted"/>
<dbReference type="OrthoDB" id="5793281at2759"/>
<protein>
    <submittedName>
        <fullName evidence="2">Uncharacterized protein</fullName>
    </submittedName>
</protein>
<dbReference type="Proteomes" id="UP000027920">
    <property type="component" value="Unassembled WGS sequence"/>
</dbReference>
<comment type="caution">
    <text evidence="2">The sequence shown here is derived from an EMBL/GenBank/DDBJ whole genome shotgun (WGS) entry which is preliminary data.</text>
</comment>
<evidence type="ECO:0000313" key="2">
    <source>
        <dbReference type="EMBL" id="KEF51763.1"/>
    </source>
</evidence>
<accession>A0A072NXP4</accession>